<sequence length="85" mass="9557">MFDEIRELRAQRRCGFTYRLVAIPAVDGELGMLAFLGPESSWPDRGTGVVLDRLVRGLPQNPADWVGLRTFEFQRADAFGKAHAH</sequence>
<gene>
    <name evidence="1" type="ORF">A5635_11485</name>
</gene>
<evidence type="ECO:0000313" key="1">
    <source>
        <dbReference type="EMBL" id="OBK13782.1"/>
    </source>
</evidence>
<reference evidence="1 2" key="1">
    <citation type="submission" date="2016-06" db="EMBL/GenBank/DDBJ databases">
        <authorList>
            <person name="Kjaerup R.B."/>
            <person name="Dalgaard T.S."/>
            <person name="Juul-Madsen H.R."/>
        </authorList>
    </citation>
    <scope>NUCLEOTIDE SEQUENCE [LARGE SCALE GENOMIC DNA]</scope>
    <source>
        <strain evidence="1 2">1245335.1</strain>
    </source>
</reference>
<comment type="caution">
    <text evidence="1">The sequence shown here is derived from an EMBL/GenBank/DDBJ whole genome shotgun (WGS) entry which is preliminary data.</text>
</comment>
<dbReference type="Proteomes" id="UP000093819">
    <property type="component" value="Unassembled WGS sequence"/>
</dbReference>
<proteinExistence type="predicted"/>
<name>A0A1A3N073_MYCAS</name>
<organism evidence="1 2">
    <name type="scientific">Mycobacterium asiaticum</name>
    <dbReference type="NCBI Taxonomy" id="1790"/>
    <lineage>
        <taxon>Bacteria</taxon>
        <taxon>Bacillati</taxon>
        <taxon>Actinomycetota</taxon>
        <taxon>Actinomycetes</taxon>
        <taxon>Mycobacteriales</taxon>
        <taxon>Mycobacteriaceae</taxon>
        <taxon>Mycobacterium</taxon>
    </lineage>
</organism>
<protein>
    <submittedName>
        <fullName evidence="1">Uncharacterized protein</fullName>
    </submittedName>
</protein>
<dbReference type="AlphaFoldDB" id="A0A1A3N073"/>
<evidence type="ECO:0000313" key="2">
    <source>
        <dbReference type="Proteomes" id="UP000093819"/>
    </source>
</evidence>
<dbReference type="EMBL" id="LZLR01000246">
    <property type="protein sequence ID" value="OBK13782.1"/>
    <property type="molecule type" value="Genomic_DNA"/>
</dbReference>
<accession>A0A1A3N073</accession>